<sequence>MLSFAKVVSGADGESAPDATVVPTSPPVPIHSSGEDAAPSQNSPPSDFIAVGPKDRHRNQKHKHSDGEKHHRQRQVYRSSKYTRDRNERKAPAPPKEQKPAPPPEPAEPEVEAEPTEPVILNPAPIPQVNPWFKGQPSPEPVQAVPIPTEPVAASPKKQEAPVPKSPKPEPQEVPEKVPSTPSEKQPEAAQEPKDETNWPALIVEKTSTENSSADERVREEDSDQKANGNAAKVGRKSWKRMEINVEYTKHDGQQRRPVANGASKKKTHRPPDAPEKQKNGAFHMHTVAPVDVEEQDYCHSRYFDDSTNGYYYQQSGSQGWRKNSRSPAADAQNPLDEKSADAMSSAATQATKQTAAGVQNGQQSSSSRSVNSRAPATARRSADDAANNTAQWASTSQPQNGFSGNRGARTSNNPTKPAGGNNRVMSVDYWRKNDGGASGSDSSGVKPQQQPPQRPTCGDETQHQALDKQQQNRGFYRHYSRNPHAPPRLTPAQRRARGPLPDWDDEGDDEGFDYMDLMEAQYSQYYAMSVVPPFDPTAQLDPAFAAALMQQRMVGVPQFRPPLTVIPPPTMMSQPPPVASTAMAPPTDSRPESVSSSLTSATIPPTPTALLSPTGVMAPQKPFDAAAAAATVPTSIIAPVAPMPGTVYPSGVGPYVPVSFNAETLKDYVRKQIEYYFSKDNLQKDFFLRRKMDSEGFLPLSLIASFPRVRSLTADLDLIAGGLRGSEIVELSDADGYKVRPRENPIEWPLASGAPVSDASRSHSLSSVPNSPPAVLLKAERPVEQVPPATENSAQASRPEASKETEQKPATKESVKVAASVPLQATPTKPREAPKTEQEEWKEVKTKKNKKGRTSGASRSFGRATSLQQTSDLDFQFDDEMDELVLGARGQKREASSSESIEDISDSNINKLIIVTQTPPPSNKRQYDRTGDFTKRAERLQRLHEEVELGLRRYEDELWSEKDVVDAVPNPAKVDTLSEELFKKLKAGEEAKPAAPAASTSPEATPPTVPSTPQQPVASVWTQKAMERAAANAAAAPKSPLTKREAKEKPLQRFYPTKAPTSADPKSPRKQKTRHSENPPVELPVGWVLGARSRTTSMNKDESAMEEIASRLPPSHASVALLRENGFVQQVYTEWRTQCLKQRAALGFDVPEMNTLYRFWSFFLRDNFNRNMYNEFRQLALEDAGAGYRYGLEALFRFFSYGLEKKFRPQIYIDFQSETLADIGRGQLYGLEKFYAFLKYYKHSKRLDVNPALAAELAKYKKLDDFAVNPAAAAKRELESEVKAMHRSIYLKLSQILLNMRNPLDEEVGALDADGADGDMVLVALRPDRPLPRGAADVNPELGVEEAHQCAGEACLEPSLEATEFSTSCKDSGSFLPSTSPPPPREKAEGRRAHLAPSLLCSPNGSLSTSPLVDFRAHSYPTR</sequence>
<evidence type="ECO:0000313" key="5">
    <source>
        <dbReference type="EMBL" id="KAK0416860.1"/>
    </source>
</evidence>
<feature type="region of interest" description="Disordered" evidence="3">
    <location>
        <begin position="748"/>
        <end position="910"/>
    </location>
</feature>
<dbReference type="InterPro" id="IPR036390">
    <property type="entry name" value="WH_DNA-bd_sf"/>
</dbReference>
<feature type="region of interest" description="Disordered" evidence="3">
    <location>
        <begin position="1"/>
        <end position="512"/>
    </location>
</feature>
<feature type="compositionally biased region" description="Basic and acidic residues" evidence="3">
    <location>
        <begin position="82"/>
        <end position="99"/>
    </location>
</feature>
<gene>
    <name evidence="5" type="ORF">QR680_012721</name>
</gene>
<feature type="compositionally biased region" description="Basic and acidic residues" evidence="3">
    <location>
        <begin position="167"/>
        <end position="176"/>
    </location>
</feature>
<feature type="compositionally biased region" description="Basic residues" evidence="3">
    <location>
        <begin position="55"/>
        <end position="75"/>
    </location>
</feature>
<accession>A0AA39I2X6</accession>
<feature type="compositionally biased region" description="Polar residues" evidence="3">
    <location>
        <begin position="1402"/>
        <end position="1412"/>
    </location>
</feature>
<feature type="compositionally biased region" description="Polar residues" evidence="3">
    <location>
        <begin position="1368"/>
        <end position="1379"/>
    </location>
</feature>
<organism evidence="5 6">
    <name type="scientific">Steinernema hermaphroditum</name>
    <dbReference type="NCBI Taxonomy" id="289476"/>
    <lineage>
        <taxon>Eukaryota</taxon>
        <taxon>Metazoa</taxon>
        <taxon>Ecdysozoa</taxon>
        <taxon>Nematoda</taxon>
        <taxon>Chromadorea</taxon>
        <taxon>Rhabditida</taxon>
        <taxon>Tylenchina</taxon>
        <taxon>Panagrolaimomorpha</taxon>
        <taxon>Strongyloidoidea</taxon>
        <taxon>Steinernematidae</taxon>
        <taxon>Steinernema</taxon>
    </lineage>
</organism>
<dbReference type="InterPro" id="IPR006630">
    <property type="entry name" value="La_HTH"/>
</dbReference>
<feature type="compositionally biased region" description="Basic and acidic residues" evidence="3">
    <location>
        <begin position="270"/>
        <end position="279"/>
    </location>
</feature>
<feature type="domain" description="HTH La-type RNA-binding" evidence="4">
    <location>
        <begin position="660"/>
        <end position="749"/>
    </location>
</feature>
<evidence type="ECO:0000313" key="6">
    <source>
        <dbReference type="Proteomes" id="UP001175271"/>
    </source>
</evidence>
<feature type="region of interest" description="Disordered" evidence="3">
    <location>
        <begin position="1368"/>
        <end position="1414"/>
    </location>
</feature>
<proteinExistence type="predicted"/>
<feature type="region of interest" description="Disordered" evidence="3">
    <location>
        <begin position="573"/>
        <end position="606"/>
    </location>
</feature>
<evidence type="ECO:0000256" key="1">
    <source>
        <dbReference type="ARBA" id="ARBA00022884"/>
    </source>
</evidence>
<dbReference type="InterPro" id="IPR045180">
    <property type="entry name" value="La_dom_prot"/>
</dbReference>
<dbReference type="InterPro" id="IPR006607">
    <property type="entry name" value="DM15"/>
</dbReference>
<keyword evidence="1 2" id="KW-0694">RNA-binding</keyword>
<feature type="compositionally biased region" description="Low complexity" evidence="3">
    <location>
        <begin position="347"/>
        <end position="375"/>
    </location>
</feature>
<feature type="compositionally biased region" description="Acidic residues" evidence="3">
    <location>
        <begin position="503"/>
        <end position="512"/>
    </location>
</feature>
<dbReference type="GO" id="GO:0010494">
    <property type="term" value="C:cytoplasmic stress granule"/>
    <property type="evidence" value="ECO:0007669"/>
    <property type="project" value="TreeGrafter"/>
</dbReference>
<protein>
    <recommendedName>
        <fullName evidence="4">HTH La-type RNA-binding domain-containing protein</fullName>
    </recommendedName>
</protein>
<dbReference type="EMBL" id="JAUCMV010000002">
    <property type="protein sequence ID" value="KAK0416860.1"/>
    <property type="molecule type" value="Genomic_DNA"/>
</dbReference>
<dbReference type="Gene3D" id="1.10.10.10">
    <property type="entry name" value="Winged helix-like DNA-binding domain superfamily/Winged helix DNA-binding domain"/>
    <property type="match status" value="1"/>
</dbReference>
<feature type="compositionally biased region" description="Basic and acidic residues" evidence="3">
    <location>
        <begin position="830"/>
        <end position="847"/>
    </location>
</feature>
<feature type="compositionally biased region" description="Basic and acidic residues" evidence="3">
    <location>
        <begin position="240"/>
        <end position="255"/>
    </location>
</feature>
<evidence type="ECO:0000256" key="2">
    <source>
        <dbReference type="PROSITE-ProRule" id="PRU00332"/>
    </source>
</evidence>
<feature type="compositionally biased region" description="Polar residues" evidence="3">
    <location>
        <begin position="856"/>
        <end position="874"/>
    </location>
</feature>
<feature type="region of interest" description="Disordered" evidence="3">
    <location>
        <begin position="989"/>
        <end position="1084"/>
    </location>
</feature>
<name>A0AA39I2X6_9BILA</name>
<feature type="compositionally biased region" description="Basic and acidic residues" evidence="3">
    <location>
        <begin position="185"/>
        <end position="197"/>
    </location>
</feature>
<feature type="compositionally biased region" description="Basic and acidic residues" evidence="3">
    <location>
        <begin position="801"/>
        <end position="816"/>
    </location>
</feature>
<keyword evidence="6" id="KW-1185">Reference proteome</keyword>
<dbReference type="Pfam" id="PF21071">
    <property type="entry name" value="LARP1_HEAT"/>
    <property type="match status" value="1"/>
</dbReference>
<dbReference type="PROSITE" id="PS50961">
    <property type="entry name" value="HTH_LA"/>
    <property type="match status" value="1"/>
</dbReference>
<dbReference type="GO" id="GO:0048255">
    <property type="term" value="P:mRNA stabilization"/>
    <property type="evidence" value="ECO:0007669"/>
    <property type="project" value="InterPro"/>
</dbReference>
<feature type="compositionally biased region" description="Basic and acidic residues" evidence="3">
    <location>
        <begin position="1043"/>
        <end position="1052"/>
    </location>
</feature>
<dbReference type="PANTHER" id="PTHR22792">
    <property type="entry name" value="LUPUS LA PROTEIN-RELATED"/>
    <property type="match status" value="1"/>
</dbReference>
<feature type="compositionally biased region" description="Polar residues" evidence="3">
    <location>
        <begin position="593"/>
        <end position="604"/>
    </location>
</feature>
<reference evidence="5" key="1">
    <citation type="submission" date="2023-06" db="EMBL/GenBank/DDBJ databases">
        <title>Genomic analysis of the entomopathogenic nematode Steinernema hermaphroditum.</title>
        <authorList>
            <person name="Schwarz E.M."/>
            <person name="Heppert J.K."/>
            <person name="Baniya A."/>
            <person name="Schwartz H.T."/>
            <person name="Tan C.-H."/>
            <person name="Antoshechkin I."/>
            <person name="Sternberg P.W."/>
            <person name="Goodrich-Blair H."/>
            <person name="Dillman A.R."/>
        </authorList>
    </citation>
    <scope>NUCLEOTIDE SEQUENCE</scope>
    <source>
        <strain evidence="5">PS9179</strain>
        <tissue evidence="5">Whole animal</tissue>
    </source>
</reference>
<dbReference type="Pfam" id="PF05383">
    <property type="entry name" value="La"/>
    <property type="match status" value="1"/>
</dbReference>
<dbReference type="InterPro" id="IPR036388">
    <property type="entry name" value="WH-like_DNA-bd_sf"/>
</dbReference>
<dbReference type="SMART" id="SM00715">
    <property type="entry name" value="LA"/>
    <property type="match status" value="1"/>
</dbReference>
<evidence type="ECO:0000256" key="3">
    <source>
        <dbReference type="SAM" id="MobiDB-lite"/>
    </source>
</evidence>
<dbReference type="SUPFAM" id="SSF46785">
    <property type="entry name" value="Winged helix' DNA-binding domain"/>
    <property type="match status" value="1"/>
</dbReference>
<dbReference type="GO" id="GO:0045727">
    <property type="term" value="P:positive regulation of translation"/>
    <property type="evidence" value="ECO:0007669"/>
    <property type="project" value="TreeGrafter"/>
</dbReference>
<feature type="compositionally biased region" description="Low complexity" evidence="3">
    <location>
        <begin position="994"/>
        <end position="1004"/>
    </location>
</feature>
<dbReference type="GO" id="GO:0000339">
    <property type="term" value="F:RNA cap binding"/>
    <property type="evidence" value="ECO:0007669"/>
    <property type="project" value="InterPro"/>
</dbReference>
<feature type="compositionally biased region" description="Polar residues" evidence="3">
    <location>
        <begin position="387"/>
        <end position="416"/>
    </location>
</feature>
<dbReference type="PANTHER" id="PTHR22792:SF132">
    <property type="entry name" value="LA-RELATED PROTEIN 1"/>
    <property type="match status" value="1"/>
</dbReference>
<evidence type="ECO:0000259" key="4">
    <source>
        <dbReference type="PROSITE" id="PS50961"/>
    </source>
</evidence>
<dbReference type="SMART" id="SM00684">
    <property type="entry name" value="DM15"/>
    <property type="match status" value="3"/>
</dbReference>
<feature type="compositionally biased region" description="Polar residues" evidence="3">
    <location>
        <begin position="306"/>
        <end position="322"/>
    </location>
</feature>
<comment type="caution">
    <text evidence="5">The sequence shown here is derived from an EMBL/GenBank/DDBJ whole genome shotgun (WGS) entry which is preliminary data.</text>
</comment>
<dbReference type="Proteomes" id="UP001175271">
    <property type="component" value="Unassembled WGS sequence"/>
</dbReference>
<dbReference type="GO" id="GO:0005829">
    <property type="term" value="C:cytosol"/>
    <property type="evidence" value="ECO:0007669"/>
    <property type="project" value="TreeGrafter"/>
</dbReference>